<gene>
    <name evidence="1" type="ORF">GCM10009665_49010</name>
</gene>
<keyword evidence="2" id="KW-1185">Reference proteome</keyword>
<protein>
    <recommendedName>
        <fullName evidence="3">Immunity protein 21 of polymorphic toxin system</fullName>
    </recommendedName>
</protein>
<evidence type="ECO:0008006" key="3">
    <source>
        <dbReference type="Google" id="ProtNLM"/>
    </source>
</evidence>
<dbReference type="Proteomes" id="UP001500037">
    <property type="component" value="Unassembled WGS sequence"/>
</dbReference>
<accession>A0ABN1WN20</accession>
<organism evidence="1 2">
    <name type="scientific">Kitasatospora nipponensis</name>
    <dbReference type="NCBI Taxonomy" id="258049"/>
    <lineage>
        <taxon>Bacteria</taxon>
        <taxon>Bacillati</taxon>
        <taxon>Actinomycetota</taxon>
        <taxon>Actinomycetes</taxon>
        <taxon>Kitasatosporales</taxon>
        <taxon>Streptomycetaceae</taxon>
        <taxon>Kitasatospora</taxon>
    </lineage>
</organism>
<reference evidence="1 2" key="1">
    <citation type="journal article" date="2019" name="Int. J. Syst. Evol. Microbiol.">
        <title>The Global Catalogue of Microorganisms (GCM) 10K type strain sequencing project: providing services to taxonomists for standard genome sequencing and annotation.</title>
        <authorList>
            <consortium name="The Broad Institute Genomics Platform"/>
            <consortium name="The Broad Institute Genome Sequencing Center for Infectious Disease"/>
            <person name="Wu L."/>
            <person name="Ma J."/>
        </authorList>
    </citation>
    <scope>NUCLEOTIDE SEQUENCE [LARGE SCALE GENOMIC DNA]</scope>
    <source>
        <strain evidence="1 2">JCM 13004</strain>
    </source>
</reference>
<proteinExistence type="predicted"/>
<evidence type="ECO:0000313" key="1">
    <source>
        <dbReference type="EMBL" id="GAA1252486.1"/>
    </source>
</evidence>
<name>A0ABN1WN20_9ACTN</name>
<comment type="caution">
    <text evidence="1">The sequence shown here is derived from an EMBL/GenBank/DDBJ whole genome shotgun (WGS) entry which is preliminary data.</text>
</comment>
<dbReference type="RefSeq" id="WP_344444110.1">
    <property type="nucleotide sequence ID" value="NZ_BAAALF010000100.1"/>
</dbReference>
<evidence type="ECO:0000313" key="2">
    <source>
        <dbReference type="Proteomes" id="UP001500037"/>
    </source>
</evidence>
<dbReference type="EMBL" id="BAAALF010000100">
    <property type="protein sequence ID" value="GAA1252486.1"/>
    <property type="molecule type" value="Genomic_DNA"/>
</dbReference>
<sequence>MARLFVRSGIHPSAPEVPLAVLLVDPEGSAGERAVVRLGAYCHEVDGWACLLQTDGWAEQVWVDGELVVGVAVYPVGLRAVNVDPADFPERSAVDPRAVIVLTVRTAAAPVALDEGTVVYTAAPGAALDEVLAGYPDWPMVLAPPPQE</sequence>